<dbReference type="Pfam" id="PF13730">
    <property type="entry name" value="HTH_36"/>
    <property type="match status" value="1"/>
</dbReference>
<gene>
    <name evidence="2" type="primary">45</name>
    <name evidence="2" type="ORF">SEA_PHAUCI_45</name>
</gene>
<dbReference type="InterPro" id="IPR036388">
    <property type="entry name" value="WH-like_DNA-bd_sf"/>
</dbReference>
<name>A0A9E7NIZ7_9CAUD</name>
<evidence type="ECO:0000313" key="2">
    <source>
        <dbReference type="EMBL" id="UTN93132.1"/>
    </source>
</evidence>
<feature type="compositionally biased region" description="Basic and acidic residues" evidence="1">
    <location>
        <begin position="125"/>
        <end position="141"/>
    </location>
</feature>
<sequence length="289" mass="31878">MNKHLWTQRLRGAMPTLTPTEFIVLTILATYSNRTGQGARPAAATLAADCGVSVKTVRRALDSLVAKTYLEVEQEGGGRNRPTVYALVWDMPHNTHKGGHPDDHVSPVDNPGKVDTQMTMFDPVDNSKRGHSDDHLSDPTCRETWSNQPLNVVTQVTTDQVDQEIHGGYVSRELTSARTTEQPTPPISRGSLALVVSAAPDADAEPPTKCPRHRTRIGRIDEPCAPCRDARLAHQAWADHRAQLEQLARDHRRTAIADCNRCDDLGWMLDPATGVSADPARRCTHQEPR</sequence>
<evidence type="ECO:0008006" key="4">
    <source>
        <dbReference type="Google" id="ProtNLM"/>
    </source>
</evidence>
<dbReference type="SUPFAM" id="SSF46785">
    <property type="entry name" value="Winged helix' DNA-binding domain"/>
    <property type="match status" value="1"/>
</dbReference>
<keyword evidence="3" id="KW-1185">Reference proteome</keyword>
<accession>A0A9E7NIZ7</accession>
<reference evidence="2" key="1">
    <citation type="submission" date="2022-05" db="EMBL/GenBank/DDBJ databases">
        <authorList>
            <person name="Newell B.J."/>
            <person name="Weaver O.G."/>
            <person name="Grabski S.E."/>
            <person name="Haskins S.E."/>
            <person name="Heijnen K.A."/>
            <person name="Furlong R.J."/>
            <person name="Sisk M.A."/>
            <person name="Booton G."/>
            <person name="Daniels C.J."/>
            <person name="Ball S.L."/>
            <person name="Garlena R.A."/>
            <person name="Russell D.A."/>
            <person name="Jacobs-Sera D."/>
            <person name="Hatfull G.F."/>
        </authorList>
    </citation>
    <scope>NUCLEOTIDE SEQUENCE</scope>
</reference>
<evidence type="ECO:0000256" key="1">
    <source>
        <dbReference type="SAM" id="MobiDB-lite"/>
    </source>
</evidence>
<organism evidence="2 3">
    <name type="scientific">Gordonia Phage Phauci</name>
    <dbReference type="NCBI Taxonomy" id="2951392"/>
    <lineage>
        <taxon>Viruses</taxon>
        <taxon>Duplodnaviria</taxon>
        <taxon>Heunggongvirae</taxon>
        <taxon>Uroviricota</taxon>
        <taxon>Caudoviricetes</taxon>
        <taxon>Stackebrandtviridae</taxon>
        <taxon>Schenleyvirinae</taxon>
        <taxon>Leonardvirus</taxon>
        <taxon>Leonardvirus phauci</taxon>
    </lineage>
</organism>
<dbReference type="EMBL" id="ON456349">
    <property type="protein sequence ID" value="UTN93132.1"/>
    <property type="molecule type" value="Genomic_DNA"/>
</dbReference>
<evidence type="ECO:0000313" key="3">
    <source>
        <dbReference type="Proteomes" id="UP001058867"/>
    </source>
</evidence>
<protein>
    <recommendedName>
        <fullName evidence="4">Helix-turn-helix DNA binding domain protein</fullName>
    </recommendedName>
</protein>
<dbReference type="Proteomes" id="UP001058867">
    <property type="component" value="Segment"/>
</dbReference>
<feature type="region of interest" description="Disordered" evidence="1">
    <location>
        <begin position="123"/>
        <end position="143"/>
    </location>
</feature>
<dbReference type="Gene3D" id="1.10.10.10">
    <property type="entry name" value="Winged helix-like DNA-binding domain superfamily/Winged helix DNA-binding domain"/>
    <property type="match status" value="1"/>
</dbReference>
<dbReference type="InterPro" id="IPR036390">
    <property type="entry name" value="WH_DNA-bd_sf"/>
</dbReference>
<proteinExistence type="predicted"/>